<comment type="subunit">
    <text evidence="9">Homotetramer.</text>
</comment>
<dbReference type="PRINTS" id="PR00706">
    <property type="entry name" value="PYROGLUPTASE"/>
</dbReference>
<keyword evidence="6 9" id="KW-0645">Protease</keyword>
<dbReference type="NCBIfam" id="TIGR00504">
    <property type="entry name" value="pyro_pdase"/>
    <property type="match status" value="1"/>
</dbReference>
<keyword evidence="8 9" id="KW-0788">Thiol protease</keyword>
<dbReference type="PROSITE" id="PS01334">
    <property type="entry name" value="PYRASE_CYS"/>
    <property type="match status" value="1"/>
</dbReference>
<dbReference type="PANTHER" id="PTHR23402">
    <property type="entry name" value="PROTEASE FAMILY C15 PYROGLUTAMYL-PEPTIDASE I-RELATED"/>
    <property type="match status" value="1"/>
</dbReference>
<evidence type="ECO:0000256" key="7">
    <source>
        <dbReference type="ARBA" id="ARBA00022801"/>
    </source>
</evidence>
<evidence type="ECO:0000256" key="10">
    <source>
        <dbReference type="PROSITE-ProRule" id="PRU10076"/>
    </source>
</evidence>
<feature type="active site" evidence="9 10">
    <location>
        <position position="78"/>
    </location>
</feature>
<keyword evidence="7 9" id="KW-0378">Hydrolase</keyword>
<evidence type="ECO:0000256" key="3">
    <source>
        <dbReference type="ARBA" id="ARBA00004496"/>
    </source>
</evidence>
<reference evidence="12" key="2">
    <citation type="submission" date="2020-09" db="EMBL/GenBank/DDBJ databases">
        <authorList>
            <person name="Sun Q."/>
            <person name="Sedlacek I."/>
        </authorList>
    </citation>
    <scope>NUCLEOTIDE SEQUENCE</scope>
    <source>
        <strain evidence="12">CCM 8433</strain>
    </source>
</reference>
<dbReference type="EC" id="3.4.19.3" evidence="9"/>
<dbReference type="InterPro" id="IPR033693">
    <property type="entry name" value="PGPEP1_Glu_AS"/>
</dbReference>
<dbReference type="EMBL" id="BMDT01000013">
    <property type="protein sequence ID" value="GGI66608.1"/>
    <property type="molecule type" value="Genomic_DNA"/>
</dbReference>
<comment type="function">
    <text evidence="2 9">Removes 5-oxoproline from various penultimate amino acid residues except L-proline.</text>
</comment>
<dbReference type="AlphaFoldDB" id="A0A917JG16"/>
<gene>
    <name evidence="9 12" type="primary">pcp</name>
    <name evidence="12" type="ORF">GCM10011482_22620</name>
</gene>
<dbReference type="RefSeq" id="WP_188368436.1">
    <property type="nucleotide sequence ID" value="NZ_BMDT01000013.1"/>
</dbReference>
<comment type="subcellular location">
    <subcellularLocation>
        <location evidence="3 9">Cytoplasm</location>
    </subcellularLocation>
</comment>
<feature type="active site" evidence="9 11">
    <location>
        <position position="141"/>
    </location>
</feature>
<reference evidence="12" key="1">
    <citation type="journal article" date="2014" name="Int. J. Syst. Evol. Microbiol.">
        <title>Complete genome sequence of Corynebacterium casei LMG S-19264T (=DSM 44701T), isolated from a smear-ripened cheese.</title>
        <authorList>
            <consortium name="US DOE Joint Genome Institute (JGI-PGF)"/>
            <person name="Walter F."/>
            <person name="Albersmeier A."/>
            <person name="Kalinowski J."/>
            <person name="Ruckert C."/>
        </authorList>
    </citation>
    <scope>NUCLEOTIDE SEQUENCE</scope>
    <source>
        <strain evidence="12">CCM 8433</strain>
    </source>
</reference>
<organism evidence="12 13">
    <name type="scientific">Enterococcus alcedinis</name>
    <dbReference type="NCBI Taxonomy" id="1274384"/>
    <lineage>
        <taxon>Bacteria</taxon>
        <taxon>Bacillati</taxon>
        <taxon>Bacillota</taxon>
        <taxon>Bacilli</taxon>
        <taxon>Lactobacillales</taxon>
        <taxon>Enterococcaceae</taxon>
        <taxon>Enterococcus</taxon>
    </lineage>
</organism>
<keyword evidence="5 9" id="KW-0963">Cytoplasm</keyword>
<comment type="caution">
    <text evidence="12">The sequence shown here is derived from an EMBL/GenBank/DDBJ whole genome shotgun (WGS) entry which is preliminary data.</text>
</comment>
<dbReference type="GO" id="GO:0016920">
    <property type="term" value="F:pyroglutamyl-peptidase activity"/>
    <property type="evidence" value="ECO:0007669"/>
    <property type="project" value="UniProtKB-UniRule"/>
</dbReference>
<feature type="active site" evidence="9">
    <location>
        <position position="165"/>
    </location>
</feature>
<dbReference type="SUPFAM" id="SSF53182">
    <property type="entry name" value="Pyrrolidone carboxyl peptidase (pyroglutamate aminopeptidase)"/>
    <property type="match status" value="1"/>
</dbReference>
<dbReference type="InterPro" id="IPR033694">
    <property type="entry name" value="PGPEP1_Cys_AS"/>
</dbReference>
<keyword evidence="13" id="KW-1185">Reference proteome</keyword>
<evidence type="ECO:0000256" key="9">
    <source>
        <dbReference type="HAMAP-Rule" id="MF_00417"/>
    </source>
</evidence>
<evidence type="ECO:0000256" key="2">
    <source>
        <dbReference type="ARBA" id="ARBA00002280"/>
    </source>
</evidence>
<dbReference type="FunFam" id="3.40.630.20:FF:000001">
    <property type="entry name" value="Pyrrolidone-carboxylate peptidase"/>
    <property type="match status" value="1"/>
</dbReference>
<protein>
    <recommendedName>
        <fullName evidence="9">Pyrrolidone-carboxylate peptidase</fullName>
        <ecNumber evidence="9">3.4.19.3</ecNumber>
    </recommendedName>
    <alternativeName>
        <fullName evidence="9">5-oxoprolyl-peptidase</fullName>
    </alternativeName>
    <alternativeName>
        <fullName evidence="9">Pyroglutamyl-peptidase I</fullName>
        <shortName evidence="9">PGP-I</shortName>
        <shortName evidence="9">Pyrase</shortName>
    </alternativeName>
</protein>
<dbReference type="InterPro" id="IPR016125">
    <property type="entry name" value="Peptidase_C15-like"/>
</dbReference>
<dbReference type="PIRSF" id="PIRSF015592">
    <property type="entry name" value="Prld-crbxl_pptds"/>
    <property type="match status" value="1"/>
</dbReference>
<evidence type="ECO:0000313" key="12">
    <source>
        <dbReference type="EMBL" id="GGI66608.1"/>
    </source>
</evidence>
<dbReference type="Pfam" id="PF01470">
    <property type="entry name" value="Peptidase_C15"/>
    <property type="match status" value="1"/>
</dbReference>
<dbReference type="PANTHER" id="PTHR23402:SF1">
    <property type="entry name" value="PYROGLUTAMYL-PEPTIDASE I"/>
    <property type="match status" value="1"/>
</dbReference>
<accession>A0A917JG16</accession>
<evidence type="ECO:0000256" key="4">
    <source>
        <dbReference type="ARBA" id="ARBA00006641"/>
    </source>
</evidence>
<evidence type="ECO:0000256" key="6">
    <source>
        <dbReference type="ARBA" id="ARBA00022670"/>
    </source>
</evidence>
<evidence type="ECO:0000256" key="11">
    <source>
        <dbReference type="PROSITE-ProRule" id="PRU10077"/>
    </source>
</evidence>
<dbReference type="Gene3D" id="3.40.630.20">
    <property type="entry name" value="Peptidase C15, pyroglutamyl peptidase I-like"/>
    <property type="match status" value="1"/>
</dbReference>
<sequence length="215" mass="23184">MKILVTGFDPFGGEPINPALEAVKGLPDTIAGAEIIKLEIPTVFGKSADVVKEAILKEQPDVVLSIGQAGGRFSVTPERIAINVDDARIPDNEGNQPIDVPVQEDGAAAYFTQLPIKAMVKNIRDAGLPAALSNTAGVFVCNHIMYQVLYLIEKEFPGMKGGFIHVPFIAEQVIDKGNQPFMSLQDITKSLEKSIEAIVLFDGKEDLKTIEGTTH</sequence>
<name>A0A917JG16_9ENTE</name>
<dbReference type="GO" id="GO:0006508">
    <property type="term" value="P:proteolysis"/>
    <property type="evidence" value="ECO:0007669"/>
    <property type="project" value="UniProtKB-KW"/>
</dbReference>
<dbReference type="InterPro" id="IPR000816">
    <property type="entry name" value="Peptidase_C15"/>
</dbReference>
<evidence type="ECO:0000256" key="1">
    <source>
        <dbReference type="ARBA" id="ARBA00001770"/>
    </source>
</evidence>
<dbReference type="InterPro" id="IPR036440">
    <property type="entry name" value="Peptidase_C15-like_sf"/>
</dbReference>
<dbReference type="Proteomes" id="UP000622610">
    <property type="component" value="Unassembled WGS sequence"/>
</dbReference>
<evidence type="ECO:0000313" key="13">
    <source>
        <dbReference type="Proteomes" id="UP000622610"/>
    </source>
</evidence>
<dbReference type="HAMAP" id="MF_00417">
    <property type="entry name" value="Pyrrolid_peptidase"/>
    <property type="match status" value="1"/>
</dbReference>
<dbReference type="InterPro" id="IPR029762">
    <property type="entry name" value="PGP-I_bact-type"/>
</dbReference>
<proteinExistence type="inferred from homology"/>
<dbReference type="CDD" id="cd00501">
    <property type="entry name" value="Peptidase_C15"/>
    <property type="match status" value="1"/>
</dbReference>
<comment type="similarity">
    <text evidence="4 9">Belongs to the peptidase C15 family.</text>
</comment>
<comment type="catalytic activity">
    <reaction evidence="1 9 10">
        <text>Release of an N-terminal pyroglutamyl group from a polypeptide, the second amino acid generally not being Pro.</text>
        <dbReference type="EC" id="3.4.19.3"/>
    </reaction>
</comment>
<evidence type="ECO:0000256" key="5">
    <source>
        <dbReference type="ARBA" id="ARBA00022490"/>
    </source>
</evidence>
<dbReference type="NCBIfam" id="NF009676">
    <property type="entry name" value="PRK13197.1"/>
    <property type="match status" value="1"/>
</dbReference>
<dbReference type="PROSITE" id="PS01333">
    <property type="entry name" value="PYRASE_GLU"/>
    <property type="match status" value="1"/>
</dbReference>
<dbReference type="GO" id="GO:0005829">
    <property type="term" value="C:cytosol"/>
    <property type="evidence" value="ECO:0007669"/>
    <property type="project" value="InterPro"/>
</dbReference>
<evidence type="ECO:0000256" key="8">
    <source>
        <dbReference type="ARBA" id="ARBA00022807"/>
    </source>
</evidence>